<dbReference type="GeneID" id="94488260"/>
<keyword evidence="3" id="KW-1185">Reference proteome</keyword>
<gene>
    <name evidence="2" type="ORF">M5X12_18790</name>
</gene>
<dbReference type="RefSeq" id="WP_040735020.1">
    <property type="nucleotide sequence ID" value="NZ_JAMDLX010000021.1"/>
</dbReference>
<dbReference type="EMBL" id="JAMDNP010000035">
    <property type="protein sequence ID" value="MCY9762595.1"/>
    <property type="molecule type" value="Genomic_DNA"/>
</dbReference>
<accession>A0ABT4H0U3</accession>
<feature type="region of interest" description="Disordered" evidence="1">
    <location>
        <begin position="42"/>
        <end position="65"/>
    </location>
</feature>
<feature type="compositionally biased region" description="Basic and acidic residues" evidence="1">
    <location>
        <begin position="48"/>
        <end position="58"/>
    </location>
</feature>
<evidence type="ECO:0000256" key="1">
    <source>
        <dbReference type="SAM" id="MobiDB-lite"/>
    </source>
</evidence>
<comment type="caution">
    <text evidence="2">The sequence shown here is derived from an EMBL/GenBank/DDBJ whole genome shotgun (WGS) entry which is preliminary data.</text>
</comment>
<sequence>MNFTDASVYQLSLFDEDRENKRKIESVMDSINDKFGEASIIRASTFTDPDRQETEQRRLKAIANE</sequence>
<reference evidence="2 3" key="1">
    <citation type="submission" date="2022-05" db="EMBL/GenBank/DDBJ databases">
        <title>Genome Sequencing of Bee-Associated Microbes.</title>
        <authorList>
            <person name="Dunlap C."/>
        </authorList>
    </citation>
    <scope>NUCLEOTIDE SEQUENCE [LARGE SCALE GENOMIC DNA]</scope>
    <source>
        <strain evidence="2 3">NRRL B-04010</strain>
    </source>
</reference>
<organism evidence="2 3">
    <name type="scientific">Paenibacillus alvei</name>
    <name type="common">Bacillus alvei</name>
    <dbReference type="NCBI Taxonomy" id="44250"/>
    <lineage>
        <taxon>Bacteria</taxon>
        <taxon>Bacillati</taxon>
        <taxon>Bacillota</taxon>
        <taxon>Bacilli</taxon>
        <taxon>Bacillales</taxon>
        <taxon>Paenibacillaceae</taxon>
        <taxon>Paenibacillus</taxon>
    </lineage>
</organism>
<protein>
    <recommendedName>
        <fullName evidence="4">DNA polymerase IV</fullName>
    </recommendedName>
</protein>
<evidence type="ECO:0000313" key="2">
    <source>
        <dbReference type="EMBL" id="MCY9762595.1"/>
    </source>
</evidence>
<evidence type="ECO:0008006" key="4">
    <source>
        <dbReference type="Google" id="ProtNLM"/>
    </source>
</evidence>
<dbReference type="Proteomes" id="UP001527181">
    <property type="component" value="Unassembled WGS sequence"/>
</dbReference>
<proteinExistence type="predicted"/>
<evidence type="ECO:0000313" key="3">
    <source>
        <dbReference type="Proteomes" id="UP001527181"/>
    </source>
</evidence>
<name>A0ABT4H0U3_PAEAL</name>